<gene>
    <name evidence="9" type="primary">LOC103708175</name>
</gene>
<dbReference type="AlphaFoldDB" id="A0A8B7C3W1"/>
<keyword evidence="2 4" id="KW-0863">Zinc-finger</keyword>
<feature type="domain" description="RING-type" evidence="7">
    <location>
        <begin position="387"/>
        <end position="426"/>
    </location>
</feature>
<dbReference type="GO" id="GO:0005768">
    <property type="term" value="C:endosome"/>
    <property type="evidence" value="ECO:0007669"/>
    <property type="project" value="TreeGrafter"/>
</dbReference>
<feature type="region of interest" description="Disordered" evidence="5">
    <location>
        <begin position="1"/>
        <end position="43"/>
    </location>
</feature>
<dbReference type="InterPro" id="IPR013083">
    <property type="entry name" value="Znf_RING/FYVE/PHD"/>
</dbReference>
<evidence type="ECO:0000256" key="5">
    <source>
        <dbReference type="SAM" id="MobiDB-lite"/>
    </source>
</evidence>
<dbReference type="Gene3D" id="3.30.40.10">
    <property type="entry name" value="Zinc/RING finger domain, C3HC4 (zinc finger)"/>
    <property type="match status" value="1"/>
</dbReference>
<sequence length="438" mass="48314">MEAWNGDGTPSTTPILPRQPSSSSPPPPHSPDRPQPTSGASGAALEARDDAWSCVVILLTFWFFAASMTLILGFYGSVDLLLGPNCSRLLQANSFFVQDIKVKADAESENGPLLHGFRQPPPLDVSATWSETHNVSVPANFHKEWIYYLNKGGQVDISYSVKSEGSYPLTLVIAQGKENLLQWIEDPSYPNTTLSWTLIHGNGMIEQIIEKPADYYVAVGNLNHVEIEVQLNFTIRTLLYNTTGAYYKCSLNHKLCVLELFLLRANVAILTTPGPKSAQETDEWFVKLSYGPRWITYFVGSGVMTAVILLAFNIFTNLQFSSGDGASHQNADGSTARSPLLPNKDDDNLSLGSSYDSVSHDDEDLEEWLGTTPLLPEGEANNTRHLCTICCDAQRDCFFLPCGHCTTCFTCGTRILDEAGTCPVCRRKTKKVRKIFNV</sequence>
<evidence type="ECO:0000256" key="4">
    <source>
        <dbReference type="PROSITE-ProRule" id="PRU00175"/>
    </source>
</evidence>
<dbReference type="Pfam" id="PF13920">
    <property type="entry name" value="zf-C3HC4_3"/>
    <property type="match status" value="1"/>
</dbReference>
<dbReference type="PANTHER" id="PTHR46858">
    <property type="entry name" value="OS05G0521000 PROTEIN"/>
    <property type="match status" value="1"/>
</dbReference>
<dbReference type="GO" id="GO:0061630">
    <property type="term" value="F:ubiquitin protein ligase activity"/>
    <property type="evidence" value="ECO:0007669"/>
    <property type="project" value="TreeGrafter"/>
</dbReference>
<feature type="transmembrane region" description="Helical" evidence="6">
    <location>
        <begin position="55"/>
        <end position="78"/>
    </location>
</feature>
<keyword evidence="6" id="KW-0812">Transmembrane</keyword>
<evidence type="ECO:0000256" key="1">
    <source>
        <dbReference type="ARBA" id="ARBA00022723"/>
    </source>
</evidence>
<dbReference type="SUPFAM" id="SSF57850">
    <property type="entry name" value="RING/U-box"/>
    <property type="match status" value="1"/>
</dbReference>
<proteinExistence type="predicted"/>
<evidence type="ECO:0000256" key="2">
    <source>
        <dbReference type="ARBA" id="ARBA00022771"/>
    </source>
</evidence>
<keyword evidence="3" id="KW-0862">Zinc</keyword>
<keyword evidence="6" id="KW-1133">Transmembrane helix</keyword>
<feature type="transmembrane region" description="Helical" evidence="6">
    <location>
        <begin position="294"/>
        <end position="315"/>
    </location>
</feature>
<evidence type="ECO:0000313" key="9">
    <source>
        <dbReference type="RefSeq" id="XP_008791206.2"/>
    </source>
</evidence>
<evidence type="ECO:0000313" key="8">
    <source>
        <dbReference type="Proteomes" id="UP000228380"/>
    </source>
</evidence>
<dbReference type="InterPro" id="IPR032010">
    <property type="entry name" value="APD1-4_M"/>
</dbReference>
<dbReference type="PANTHER" id="PTHR46858:SF5">
    <property type="entry name" value="E3 UBIQUITIN-PROTEIN LIGASE APD1-RELATED"/>
    <property type="match status" value="1"/>
</dbReference>
<dbReference type="RefSeq" id="XP_008791206.2">
    <property type="nucleotide sequence ID" value="XM_008792984.3"/>
</dbReference>
<accession>A0A8B7C3W1</accession>
<dbReference type="Pfam" id="PF16041">
    <property type="entry name" value="APD1-4_M"/>
    <property type="match status" value="1"/>
</dbReference>
<name>A0A8B7C3W1_PHODC</name>
<evidence type="ECO:0000259" key="7">
    <source>
        <dbReference type="PROSITE" id="PS50089"/>
    </source>
</evidence>
<reference evidence="9" key="2">
    <citation type="submission" date="2025-08" db="UniProtKB">
        <authorList>
            <consortium name="RefSeq"/>
        </authorList>
    </citation>
    <scope>IDENTIFICATION</scope>
    <source>
        <tissue evidence="9">Young leaves</tissue>
    </source>
</reference>
<evidence type="ECO:0000256" key="3">
    <source>
        <dbReference type="ARBA" id="ARBA00022833"/>
    </source>
</evidence>
<dbReference type="OrthoDB" id="3045089at2759"/>
<dbReference type="InterPro" id="IPR001841">
    <property type="entry name" value="Znf_RING"/>
</dbReference>
<dbReference type="GO" id="GO:0009705">
    <property type="term" value="C:plant-type vacuole membrane"/>
    <property type="evidence" value="ECO:0007669"/>
    <property type="project" value="TreeGrafter"/>
</dbReference>
<dbReference type="GO" id="GO:0016567">
    <property type="term" value="P:protein ubiquitination"/>
    <property type="evidence" value="ECO:0007669"/>
    <property type="project" value="TreeGrafter"/>
</dbReference>
<evidence type="ECO:0000256" key="6">
    <source>
        <dbReference type="SAM" id="Phobius"/>
    </source>
</evidence>
<dbReference type="PROSITE" id="PS50089">
    <property type="entry name" value="ZF_RING_2"/>
    <property type="match status" value="1"/>
</dbReference>
<dbReference type="GeneID" id="103708175"/>
<keyword evidence="1" id="KW-0479">Metal-binding</keyword>
<dbReference type="InterPro" id="IPR032008">
    <property type="entry name" value="APD1-4_N"/>
</dbReference>
<organism evidence="8 9">
    <name type="scientific">Phoenix dactylifera</name>
    <name type="common">Date palm</name>
    <dbReference type="NCBI Taxonomy" id="42345"/>
    <lineage>
        <taxon>Eukaryota</taxon>
        <taxon>Viridiplantae</taxon>
        <taxon>Streptophyta</taxon>
        <taxon>Embryophyta</taxon>
        <taxon>Tracheophyta</taxon>
        <taxon>Spermatophyta</taxon>
        <taxon>Magnoliopsida</taxon>
        <taxon>Liliopsida</taxon>
        <taxon>Arecaceae</taxon>
        <taxon>Coryphoideae</taxon>
        <taxon>Phoeniceae</taxon>
        <taxon>Phoenix</taxon>
    </lineage>
</organism>
<dbReference type="KEGG" id="pda:103708175"/>
<dbReference type="Pfam" id="PF16040">
    <property type="entry name" value="APD1-4_N"/>
    <property type="match status" value="1"/>
</dbReference>
<dbReference type="Proteomes" id="UP000228380">
    <property type="component" value="Chromosome 4"/>
</dbReference>
<reference evidence="8" key="1">
    <citation type="journal article" date="2019" name="Nat. Commun.">
        <title>Genome-wide association mapping of date palm fruit traits.</title>
        <authorList>
            <person name="Hazzouri K.M."/>
            <person name="Gros-Balthazard M."/>
            <person name="Flowers J.M."/>
            <person name="Copetti D."/>
            <person name="Lemansour A."/>
            <person name="Lebrun M."/>
            <person name="Masmoudi K."/>
            <person name="Ferrand S."/>
            <person name="Dhar M.I."/>
            <person name="Fresquez Z.A."/>
            <person name="Rosas U."/>
            <person name="Zhang J."/>
            <person name="Talag J."/>
            <person name="Lee S."/>
            <person name="Kudrna D."/>
            <person name="Powell R.F."/>
            <person name="Leitch I.J."/>
            <person name="Krueger R.R."/>
            <person name="Wing R.A."/>
            <person name="Amiri K.M.A."/>
            <person name="Purugganan M.D."/>
        </authorList>
    </citation>
    <scope>NUCLEOTIDE SEQUENCE [LARGE SCALE GENOMIC DNA]</scope>
    <source>
        <strain evidence="8">cv. Khalas</strain>
    </source>
</reference>
<dbReference type="GO" id="GO:0008270">
    <property type="term" value="F:zinc ion binding"/>
    <property type="evidence" value="ECO:0007669"/>
    <property type="project" value="UniProtKB-KW"/>
</dbReference>
<keyword evidence="8" id="KW-1185">Reference proteome</keyword>
<feature type="region of interest" description="Disordered" evidence="5">
    <location>
        <begin position="329"/>
        <end position="348"/>
    </location>
</feature>
<keyword evidence="6" id="KW-0472">Membrane</keyword>
<protein>
    <submittedName>
        <fullName evidence="9">E3 ubiquitin-protein ligase APD2-like isoform X1</fullName>
    </submittedName>
</protein>